<evidence type="ECO:0000313" key="3">
    <source>
        <dbReference type="EMBL" id="KAJ4365827.1"/>
    </source>
</evidence>
<organism evidence="3 4">
    <name type="scientific">Neocucurbitaria cava</name>
    <dbReference type="NCBI Taxonomy" id="798079"/>
    <lineage>
        <taxon>Eukaryota</taxon>
        <taxon>Fungi</taxon>
        <taxon>Dikarya</taxon>
        <taxon>Ascomycota</taxon>
        <taxon>Pezizomycotina</taxon>
        <taxon>Dothideomycetes</taxon>
        <taxon>Pleosporomycetidae</taxon>
        <taxon>Pleosporales</taxon>
        <taxon>Pleosporineae</taxon>
        <taxon>Cucurbitariaceae</taxon>
        <taxon>Neocucurbitaria</taxon>
    </lineage>
</organism>
<dbReference type="SMART" id="SM00220">
    <property type="entry name" value="S_TKc"/>
    <property type="match status" value="1"/>
</dbReference>
<dbReference type="SUPFAM" id="SSF56112">
    <property type="entry name" value="Protein kinase-like (PK-like)"/>
    <property type="match status" value="2"/>
</dbReference>
<keyword evidence="4" id="KW-1185">Reference proteome</keyword>
<evidence type="ECO:0000259" key="2">
    <source>
        <dbReference type="PROSITE" id="PS50011"/>
    </source>
</evidence>
<evidence type="ECO:0000313" key="4">
    <source>
        <dbReference type="Proteomes" id="UP001140560"/>
    </source>
</evidence>
<dbReference type="EMBL" id="JAPEUY010000015">
    <property type="protein sequence ID" value="KAJ4365827.1"/>
    <property type="molecule type" value="Genomic_DNA"/>
</dbReference>
<dbReference type="AlphaFoldDB" id="A0A9W9CJN5"/>
<dbReference type="PROSITE" id="PS50011">
    <property type="entry name" value="PROTEIN_KINASE_DOM"/>
    <property type="match status" value="1"/>
</dbReference>
<dbReference type="InterPro" id="IPR011009">
    <property type="entry name" value="Kinase-like_dom_sf"/>
</dbReference>
<gene>
    <name evidence="3" type="ORF">N0V83_008448</name>
</gene>
<protein>
    <recommendedName>
        <fullName evidence="2">Protein kinase domain-containing protein</fullName>
    </recommendedName>
</protein>
<dbReference type="GO" id="GO:0004674">
    <property type="term" value="F:protein serine/threonine kinase activity"/>
    <property type="evidence" value="ECO:0007669"/>
    <property type="project" value="TreeGrafter"/>
</dbReference>
<accession>A0A9W9CJN5</accession>
<feature type="compositionally biased region" description="Polar residues" evidence="1">
    <location>
        <begin position="16"/>
        <end position="31"/>
    </location>
</feature>
<feature type="region of interest" description="Disordered" evidence="1">
    <location>
        <begin position="155"/>
        <end position="180"/>
    </location>
</feature>
<feature type="compositionally biased region" description="Polar residues" evidence="1">
    <location>
        <begin position="92"/>
        <end position="107"/>
    </location>
</feature>
<sequence length="402" mass="45661">MNPPLASQVALESGNDIESSPPESSLPQTLPSERKGTIKRLSNVIPRLVPFVFSQEDSTKRHRKTRSENVLSIPHVKQPNGSGLELRKTRSTVDGAQSDPTEEQQMNQDDHALDVQDKARVTWLIQQCHGIAEALYRIHRYNTTSATSIPHFMTLPKPEPSINHGNRQSNGAADKRSPRNLFGRHGDIKPANILWFPDKNLPRRYGLLKIADFGTARFTDDKRAAVQDRDVMPRSETYMAPEWRLPDSELSIQCDIWALGCIFLEFLCWYFEDWQLVQEFARQRTYGYESDCFFTIEMTGKTRSISAKVKEPVSEMLEELRKRSRDDSNNCFLGILDTIQNDMLVVQGDNLDSVDETNETESSPASGFLKVNHEARRRRKSSGNIARDLGSIVQALGQPQME</sequence>
<feature type="region of interest" description="Disordered" evidence="1">
    <location>
        <begin position="1"/>
        <end position="34"/>
    </location>
</feature>
<dbReference type="PANTHER" id="PTHR24359">
    <property type="entry name" value="SERINE/THREONINE-PROTEIN KINASE SBK1"/>
    <property type="match status" value="1"/>
</dbReference>
<proteinExistence type="predicted"/>
<feature type="region of interest" description="Disordered" evidence="1">
    <location>
        <begin position="56"/>
        <end position="109"/>
    </location>
</feature>
<comment type="caution">
    <text evidence="3">The sequence shown here is derived from an EMBL/GenBank/DDBJ whole genome shotgun (WGS) entry which is preliminary data.</text>
</comment>
<dbReference type="Proteomes" id="UP001140560">
    <property type="component" value="Unassembled WGS sequence"/>
</dbReference>
<reference evidence="3" key="1">
    <citation type="submission" date="2022-10" db="EMBL/GenBank/DDBJ databases">
        <title>Tapping the CABI collections for fungal endophytes: first genome assemblies for Collariella, Neodidymelliopsis, Ascochyta clinopodiicola, Didymella pomorum, Didymosphaeria variabile, Neocosmospora piperis and Neocucurbitaria cava.</title>
        <authorList>
            <person name="Hill R."/>
        </authorList>
    </citation>
    <scope>NUCLEOTIDE SEQUENCE</scope>
    <source>
        <strain evidence="3">IMI 356814</strain>
    </source>
</reference>
<dbReference type="GO" id="GO:0005524">
    <property type="term" value="F:ATP binding"/>
    <property type="evidence" value="ECO:0007669"/>
    <property type="project" value="InterPro"/>
</dbReference>
<evidence type="ECO:0000256" key="1">
    <source>
        <dbReference type="SAM" id="MobiDB-lite"/>
    </source>
</evidence>
<dbReference type="OrthoDB" id="1046782at2759"/>
<dbReference type="PANTHER" id="PTHR24359:SF37">
    <property type="entry name" value="PROTEIN KINASE DOMAIN-CONTAINING PROTEIN"/>
    <property type="match status" value="1"/>
</dbReference>
<dbReference type="Gene3D" id="1.10.510.10">
    <property type="entry name" value="Transferase(Phosphotransferase) domain 1"/>
    <property type="match status" value="1"/>
</dbReference>
<dbReference type="InterPro" id="IPR000719">
    <property type="entry name" value="Prot_kinase_dom"/>
</dbReference>
<feature type="domain" description="Protein kinase" evidence="2">
    <location>
        <begin position="1"/>
        <end position="344"/>
    </location>
</feature>
<dbReference type="Pfam" id="PF00069">
    <property type="entry name" value="Pkinase"/>
    <property type="match status" value="1"/>
</dbReference>
<name>A0A9W9CJN5_9PLEO</name>